<comment type="caution">
    <text evidence="4">The sequence shown here is derived from an EMBL/GenBank/DDBJ whole genome shotgun (WGS) entry which is preliminary data.</text>
</comment>
<feature type="domain" description="Peptidase C-terminal archaeal/bacterial" evidence="2">
    <location>
        <begin position="49"/>
        <end position="117"/>
    </location>
</feature>
<dbReference type="Pfam" id="PF04151">
    <property type="entry name" value="PPC"/>
    <property type="match status" value="1"/>
</dbReference>
<proteinExistence type="predicted"/>
<evidence type="ECO:0000256" key="1">
    <source>
        <dbReference type="SAM" id="SignalP"/>
    </source>
</evidence>
<dbReference type="Gene3D" id="2.60.120.380">
    <property type="match status" value="2"/>
</dbReference>
<gene>
    <name evidence="4" type="ORF">OJ996_16000</name>
</gene>
<reference evidence="4" key="1">
    <citation type="submission" date="2022-10" db="EMBL/GenBank/DDBJ databases">
        <title>Luteolibacter sp. GHJ8, whole genome shotgun sequencing project.</title>
        <authorList>
            <person name="Zhao G."/>
            <person name="Shen L."/>
        </authorList>
    </citation>
    <scope>NUCLEOTIDE SEQUENCE</scope>
    <source>
        <strain evidence="4">GHJ8</strain>
    </source>
</reference>
<accession>A0ABT3G5J4</accession>
<dbReference type="RefSeq" id="WP_264514630.1">
    <property type="nucleotide sequence ID" value="NZ_JAPDDR010000008.1"/>
</dbReference>
<dbReference type="InterPro" id="IPR001695">
    <property type="entry name" value="Lysyl_oxidase"/>
</dbReference>
<protein>
    <submittedName>
        <fullName evidence="4">Lysyl oxidase family protein</fullName>
    </submittedName>
</protein>
<feature type="domain" description="GH29D-like beta-sandwich" evidence="3">
    <location>
        <begin position="145"/>
        <end position="207"/>
    </location>
</feature>
<evidence type="ECO:0000313" key="5">
    <source>
        <dbReference type="Proteomes" id="UP001165653"/>
    </source>
</evidence>
<dbReference type="Pfam" id="PF01186">
    <property type="entry name" value="Lysyl_oxidase"/>
    <property type="match status" value="1"/>
</dbReference>
<feature type="signal peptide" evidence="1">
    <location>
        <begin position="1"/>
        <end position="19"/>
    </location>
</feature>
<evidence type="ECO:0000259" key="2">
    <source>
        <dbReference type="Pfam" id="PF04151"/>
    </source>
</evidence>
<feature type="chain" id="PRO_5046198493" evidence="1">
    <location>
        <begin position="20"/>
        <end position="509"/>
    </location>
</feature>
<dbReference type="Pfam" id="PF13290">
    <property type="entry name" value="CHB_HEX_C_1"/>
    <property type="match status" value="1"/>
</dbReference>
<dbReference type="InterPro" id="IPR007280">
    <property type="entry name" value="Peptidase_C_arc/bac"/>
</dbReference>
<name>A0ABT3G5J4_9BACT</name>
<dbReference type="EMBL" id="JAPDDR010000008">
    <property type="protein sequence ID" value="MCW1915090.1"/>
    <property type="molecule type" value="Genomic_DNA"/>
</dbReference>
<organism evidence="4 5">
    <name type="scientific">Luteolibacter rhizosphaerae</name>
    <dbReference type="NCBI Taxonomy" id="2989719"/>
    <lineage>
        <taxon>Bacteria</taxon>
        <taxon>Pseudomonadati</taxon>
        <taxon>Verrucomicrobiota</taxon>
        <taxon>Verrucomicrobiia</taxon>
        <taxon>Verrucomicrobiales</taxon>
        <taxon>Verrucomicrobiaceae</taxon>
        <taxon>Luteolibacter</taxon>
    </lineage>
</organism>
<evidence type="ECO:0000313" key="4">
    <source>
        <dbReference type="EMBL" id="MCW1915090.1"/>
    </source>
</evidence>
<keyword evidence="5" id="KW-1185">Reference proteome</keyword>
<keyword evidence="1" id="KW-0732">Signal</keyword>
<sequence>MRAVFPLLLSILAALPAQAHFEVTPFPKIVQSGVPIGGLISSDPHAFVVYKVIVPPSTARMIVTTSSGAGNVDLFVRRGVYPTYNGEATDYASTYPGTRQQIRVPAAEAGVWYIGIQADGGYAGVQLTVQTTLEKGALLQPTFTPVPGVYPGPISAQIKTKTKKASTRFTTDGDDPDAGSPLANTTISLTEDTTLKARSYSTSGQEGPIGEASYQIRPAGDIIDLVNVGTISHLAAIKGQRHLFRVTVGAGERLAIQSEGGKGKSSLAVLFGQAPPTGKPVRGEATVRGTNRVVIPETQAGDYYIALDATATFSGRSLMAAVAGDGPDLMPWGPALNPYVSNEEFDPTSCEVQEGLIGAGPRRLLRYNTEVRNVGAQDMVMPDPEGNPFFEYHSCHGHYHFKGFAGSRLLDMAGNELRTSRKVSFCLLDNIRWERGARTTRRYNCGTQGIQAGWGDVYDSGLPGQWIEIDNLAAGNYQLELTVNPDGILPETNYDNNVVTIPVTIPPGE</sequence>
<evidence type="ECO:0000259" key="3">
    <source>
        <dbReference type="Pfam" id="PF13290"/>
    </source>
</evidence>
<dbReference type="Proteomes" id="UP001165653">
    <property type="component" value="Unassembled WGS sequence"/>
</dbReference>
<dbReference type="PRINTS" id="PR00074">
    <property type="entry name" value="LYSYLOXIDASE"/>
</dbReference>
<dbReference type="InterPro" id="IPR059177">
    <property type="entry name" value="GH29D-like_dom"/>
</dbReference>